<dbReference type="PANTHER" id="PTHR42085">
    <property type="entry name" value="F-BOX DOMAIN-CONTAINING PROTEIN"/>
    <property type="match status" value="1"/>
</dbReference>
<protein>
    <recommendedName>
        <fullName evidence="4">F-box domain-containing protein</fullName>
    </recommendedName>
</protein>
<sequence length="371" mass="41177">MSEHPSKSTGRRPSLTKPSPPPAPRKAQATAKKSQAATHKAHALTGKPPAAMQKNQALARKPQASEPSLEAPKPESEEQPQEPQAPPPSSLDDEINNIPIASLTLDTPLIPLRKKPPRVPATPFHFLSLPTELRIKIYEYYFQDDDEVIDLSPQNYKRIHKKLGLMRVCKLLHKEATYYYYGTRTFRLFPTYPGKYFKTKRPLLARLKPRQRECLTTLELRLGPGWNAPPKGWAVNEALGLGDCVRVRKVKVLVECDPSDNIFKGFRRSNGYYEGFSQKLLADVLAALPAVAEVEFDAWSSVKKSGAMMSGLIKVASETKGVVIRWGPERGWTDGDDDEATATVAGSDPNRPLESVPIPGFENLHGILVEA</sequence>
<dbReference type="InterPro" id="IPR038883">
    <property type="entry name" value="AN11006-like"/>
</dbReference>
<dbReference type="EMBL" id="PPTA01000003">
    <property type="protein sequence ID" value="TFB04725.1"/>
    <property type="molecule type" value="Genomic_DNA"/>
</dbReference>
<name>A0ABY2HBE9_9HYPO</name>
<dbReference type="GeneID" id="300574974"/>
<evidence type="ECO:0000313" key="2">
    <source>
        <dbReference type="EMBL" id="TFB04725.1"/>
    </source>
</evidence>
<gene>
    <name evidence="2" type="ORF">CCMA1212_003168</name>
</gene>
<keyword evidence="3" id="KW-1185">Reference proteome</keyword>
<organism evidence="2 3">
    <name type="scientific">Trichoderma ghanense</name>
    <dbReference type="NCBI Taxonomy" id="65468"/>
    <lineage>
        <taxon>Eukaryota</taxon>
        <taxon>Fungi</taxon>
        <taxon>Dikarya</taxon>
        <taxon>Ascomycota</taxon>
        <taxon>Pezizomycotina</taxon>
        <taxon>Sordariomycetes</taxon>
        <taxon>Hypocreomycetidae</taxon>
        <taxon>Hypocreales</taxon>
        <taxon>Hypocreaceae</taxon>
        <taxon>Trichoderma</taxon>
    </lineage>
</organism>
<feature type="compositionally biased region" description="Low complexity" evidence="1">
    <location>
        <begin position="25"/>
        <end position="38"/>
    </location>
</feature>
<comment type="caution">
    <text evidence="2">The sequence shown here is derived from an EMBL/GenBank/DDBJ whole genome shotgun (WGS) entry which is preliminary data.</text>
</comment>
<dbReference type="Proteomes" id="UP001642720">
    <property type="component" value="Unassembled WGS sequence"/>
</dbReference>
<accession>A0ABY2HBE9</accession>
<evidence type="ECO:0000256" key="1">
    <source>
        <dbReference type="SAM" id="MobiDB-lite"/>
    </source>
</evidence>
<dbReference type="PANTHER" id="PTHR42085:SF2">
    <property type="entry name" value="F-BOX DOMAIN-CONTAINING PROTEIN"/>
    <property type="match status" value="1"/>
</dbReference>
<feature type="region of interest" description="Disordered" evidence="1">
    <location>
        <begin position="1"/>
        <end position="95"/>
    </location>
</feature>
<evidence type="ECO:0000313" key="3">
    <source>
        <dbReference type="Proteomes" id="UP001642720"/>
    </source>
</evidence>
<dbReference type="RefSeq" id="XP_073560926.1">
    <property type="nucleotide sequence ID" value="XM_073700524.1"/>
</dbReference>
<reference evidence="2 3" key="1">
    <citation type="submission" date="2018-01" db="EMBL/GenBank/DDBJ databases">
        <title>Genome characterization of the sugarcane-associated fungus Trichoderma ghanense CCMA-1212 and their application in lignocelulose bioconversion.</title>
        <authorList>
            <person name="Steindorff A.S."/>
            <person name="Mendes T.D."/>
            <person name="Vilela E.S.D."/>
            <person name="Rodrigues D.S."/>
            <person name="Formighieri E.F."/>
            <person name="Melo I.S."/>
            <person name="Favaro L.C.L."/>
        </authorList>
    </citation>
    <scope>NUCLEOTIDE SEQUENCE [LARGE SCALE GENOMIC DNA]</scope>
    <source>
        <strain evidence="2 3">CCMA-1212</strain>
    </source>
</reference>
<evidence type="ECO:0008006" key="4">
    <source>
        <dbReference type="Google" id="ProtNLM"/>
    </source>
</evidence>
<proteinExistence type="predicted"/>